<dbReference type="PANTHER" id="PTHR19879">
    <property type="entry name" value="TRANSCRIPTION INITIATION FACTOR TFIID"/>
    <property type="match status" value="1"/>
</dbReference>
<dbReference type="PROSITE" id="PS50082">
    <property type="entry name" value="WD_REPEATS_2"/>
    <property type="match status" value="2"/>
</dbReference>
<gene>
    <name evidence="4" type="ORF">FHR94_001908</name>
</gene>
<accession>A0A839VDE1</accession>
<dbReference type="PANTHER" id="PTHR19879:SF9">
    <property type="entry name" value="TRANSCRIPTION INITIATION FACTOR TFIID SUBUNIT 5"/>
    <property type="match status" value="1"/>
</dbReference>
<dbReference type="GO" id="GO:0007165">
    <property type="term" value="P:signal transduction"/>
    <property type="evidence" value="ECO:0007669"/>
    <property type="project" value="InterPro"/>
</dbReference>
<dbReference type="InterPro" id="IPR000157">
    <property type="entry name" value="TIR_dom"/>
</dbReference>
<dbReference type="Pfam" id="PF20703">
    <property type="entry name" value="nSTAND1"/>
    <property type="match status" value="1"/>
</dbReference>
<evidence type="ECO:0000313" key="4">
    <source>
        <dbReference type="EMBL" id="MBB3190674.1"/>
    </source>
</evidence>
<dbReference type="Gene3D" id="3.40.50.300">
    <property type="entry name" value="P-loop containing nucleotide triphosphate hydrolases"/>
    <property type="match status" value="1"/>
</dbReference>
<evidence type="ECO:0000256" key="2">
    <source>
        <dbReference type="SAM" id="Phobius"/>
    </source>
</evidence>
<keyword evidence="1" id="KW-0853">WD repeat</keyword>
<dbReference type="InterPro" id="IPR011047">
    <property type="entry name" value="Quinoprotein_ADH-like_sf"/>
</dbReference>
<organism evidence="4 5">
    <name type="scientific">Halomonas cerina</name>
    <dbReference type="NCBI Taxonomy" id="447424"/>
    <lineage>
        <taxon>Bacteria</taxon>
        <taxon>Pseudomonadati</taxon>
        <taxon>Pseudomonadota</taxon>
        <taxon>Gammaproteobacteria</taxon>
        <taxon>Oceanospirillales</taxon>
        <taxon>Halomonadaceae</taxon>
        <taxon>Halomonas</taxon>
    </lineage>
</organism>
<dbReference type="InterPro" id="IPR049052">
    <property type="entry name" value="nSTAND1"/>
</dbReference>
<name>A0A839VDE1_9GAMM</name>
<dbReference type="InterPro" id="IPR015943">
    <property type="entry name" value="WD40/YVTN_repeat-like_dom_sf"/>
</dbReference>
<feature type="transmembrane region" description="Helical" evidence="2">
    <location>
        <begin position="591"/>
        <end position="613"/>
    </location>
</feature>
<protein>
    <submittedName>
        <fullName evidence="4">WD40 repeat protein</fullName>
    </submittedName>
</protein>
<dbReference type="Gene3D" id="3.40.50.10140">
    <property type="entry name" value="Toll/interleukin-1 receptor homology (TIR) domain"/>
    <property type="match status" value="1"/>
</dbReference>
<keyword evidence="2" id="KW-0472">Membrane</keyword>
<feature type="domain" description="TIR" evidence="3">
    <location>
        <begin position="1"/>
        <end position="126"/>
    </location>
</feature>
<dbReference type="SMART" id="SM00320">
    <property type="entry name" value="WD40"/>
    <property type="match status" value="6"/>
</dbReference>
<dbReference type="Pfam" id="PF00400">
    <property type="entry name" value="WD40"/>
    <property type="match status" value="1"/>
</dbReference>
<comment type="caution">
    <text evidence="4">The sequence shown here is derived from an EMBL/GenBank/DDBJ whole genome shotgun (WGS) entry which is preliminary data.</text>
</comment>
<dbReference type="Gene3D" id="2.130.10.10">
    <property type="entry name" value="YVTN repeat-like/Quinoprotein amine dehydrogenase"/>
    <property type="match status" value="4"/>
</dbReference>
<keyword evidence="2" id="KW-0812">Transmembrane</keyword>
<dbReference type="SUPFAM" id="SSF52540">
    <property type="entry name" value="P-loop containing nucleoside triphosphate hydrolases"/>
    <property type="match status" value="1"/>
</dbReference>
<dbReference type="Proteomes" id="UP000547614">
    <property type="component" value="Unassembled WGS sequence"/>
</dbReference>
<dbReference type="Pfam" id="PF13676">
    <property type="entry name" value="TIR_2"/>
    <property type="match status" value="1"/>
</dbReference>
<reference evidence="4 5" key="1">
    <citation type="submission" date="2020-08" db="EMBL/GenBank/DDBJ databases">
        <title>Genomic Encyclopedia of Type Strains, Phase III (KMG-III): the genomes of soil and plant-associated and newly described type strains.</title>
        <authorList>
            <person name="Whitman W."/>
        </authorList>
    </citation>
    <scope>NUCLEOTIDE SEQUENCE [LARGE SCALE GENOMIC DNA]</scope>
    <source>
        <strain evidence="4 5">CECT 7282</strain>
    </source>
</reference>
<keyword evidence="5" id="KW-1185">Reference proteome</keyword>
<evidence type="ECO:0000256" key="1">
    <source>
        <dbReference type="PROSITE-ProRule" id="PRU00221"/>
    </source>
</evidence>
<sequence length="1433" mass="155216">MSTLFISHSSGDAEAAADLADWLKRHGHHSLFLDFDVEHGIPAGRDWERELYRRLRACQALIVLCSESSMASCWCLAEISHARALGKRILPIRITPCTLRPQLRELQVIDLTREPEVGYARLRRALAGVFAWDTRRPPYPGLMTFEEADAAIFFGRDAEIQRALDRLNRLRRFGGPRLLLFLGASGSGKSSLVRAGILPRLRAAPEAWSLIGPLRPGERPQQALVDHLLAGLEAQGVATDALAAMAGEDEASPDLLPAALQALQARPGRTRTALVLVIDQLEEVLKDTGQAAAFLRLLRPVLQATDGDVLMIATLRSDFLGALQAQPDWRDIPLAPVTVAPLSVEGFSAVIEGPAELAGLDLEAGLTQKMVADTVTEDALPLLAFTLRELWERGKAEGRLTLAEYRDLGGLHGAVAKAAEAVLDAARPTPAQRHALRRALFALVRLDDEGRYTRQVVRWQDVPAESHPLLERFVQARLLIAGDRQGERTLEVAHESLFRVWRRLNHWLWANREALRIHEGLRRAAADWEEGGASDELLVHRGGRLEEAEALAREATLPLDTRERRYLEACHALRAAELEERRRRDRLKRRWVVATWLTLVGGVIGLGGFAWSLHHQERATRQGLADLHWANAVSARDRDDEPLRASHHFMQVAALALEVPRSASAYWAGERLGRGPRLEAIVEAGPGLVVADVEASGETLRLWSQGGGSLAWSERERAAAPIVPPGPGAVQTVDPTGTPWRQRLAVHLPDGRVEVRDRRSGELLLETPPALERLWIGGAEEAAAVTRHTGGEAWVWDLRRGERRGTLPGATLAGVAFAPDGTRLLTWTRDGSAFLHEEGTLTPVADTGPGEEHRVVGGMLGRGAGALALWDAAGTLWLPARSGHVLRPSGQGLCSPRAIGARFLTGPARLLVWNHGACGTARLWALGTLTTLGSGMRHDEELAPPRVGDERLLTWSPGSGPARLWDAATGEALATLPGPVTGARFAAPSGPLITWHGLQARLWSSHDGSPLGLPLRHAGPVAGVVASEGGRRLLGWSEVGDLRLWRGPAEGGVASAQWRFAAAVLDAVPLLDEEQVLAVTLEGRLQAWSPDGAATPQWLDRRAVFAAFSPDGHRLLTATADGEVRIWNREGEHFLELATPGGTVGDDPLAGVVWGKAADRLLFWGERGCTAWLWRLGTVRVLPVTHGETTDTECRLRGASFADDGEGRRALTWGEDRRLRLWDTQASVPAALATLLEDTLVRDARLAGEGTPVLVATADGRIRLIQSAESLDLAHPGVRGARLHAGSRRVLGWGGENVRLWDADSGAPLASLSHDGVVAGAAFTPGGERLISWQADGVVRLWDALAGQPLTPPLGGGGREPPTIDIDASTSAIRLLVTAGDRGRLWRLPPFAAPPSEPVRHHEIATGSRLTPQGEVVALPGEAWRRLQAEDSR</sequence>
<dbReference type="SUPFAM" id="SSF52200">
    <property type="entry name" value="Toll/Interleukin receptor TIR domain"/>
    <property type="match status" value="1"/>
</dbReference>
<dbReference type="PROSITE" id="PS50104">
    <property type="entry name" value="TIR"/>
    <property type="match status" value="1"/>
</dbReference>
<feature type="repeat" description="WD" evidence="1">
    <location>
        <begin position="1107"/>
        <end position="1128"/>
    </location>
</feature>
<dbReference type="PROSITE" id="PS50294">
    <property type="entry name" value="WD_REPEATS_REGION"/>
    <property type="match status" value="1"/>
</dbReference>
<proteinExistence type="predicted"/>
<evidence type="ECO:0000313" key="5">
    <source>
        <dbReference type="Proteomes" id="UP000547614"/>
    </source>
</evidence>
<dbReference type="SMART" id="SM00255">
    <property type="entry name" value="TIR"/>
    <property type="match status" value="1"/>
</dbReference>
<dbReference type="InterPro" id="IPR027417">
    <property type="entry name" value="P-loop_NTPase"/>
</dbReference>
<dbReference type="SUPFAM" id="SSF50998">
    <property type="entry name" value="Quinoprotein alcohol dehydrogenase-like"/>
    <property type="match status" value="1"/>
</dbReference>
<feature type="repeat" description="WD" evidence="1">
    <location>
        <begin position="1311"/>
        <end position="1352"/>
    </location>
</feature>
<dbReference type="EMBL" id="JACHXP010000008">
    <property type="protein sequence ID" value="MBB3190674.1"/>
    <property type="molecule type" value="Genomic_DNA"/>
</dbReference>
<evidence type="ECO:0000259" key="3">
    <source>
        <dbReference type="PROSITE" id="PS50104"/>
    </source>
</evidence>
<keyword evidence="2" id="KW-1133">Transmembrane helix</keyword>
<dbReference type="InterPro" id="IPR001680">
    <property type="entry name" value="WD40_rpt"/>
</dbReference>
<dbReference type="RefSeq" id="WP_183325474.1">
    <property type="nucleotide sequence ID" value="NZ_JACHXP010000008.1"/>
</dbReference>
<dbReference type="InterPro" id="IPR035897">
    <property type="entry name" value="Toll_tir_struct_dom_sf"/>
</dbReference>